<dbReference type="PANTHER" id="PTHR46289:SF14">
    <property type="entry name" value="DUF4371 DOMAIN-CONTAINING PROTEIN"/>
    <property type="match status" value="1"/>
</dbReference>
<dbReference type="EMBL" id="JANEYG010000050">
    <property type="protein sequence ID" value="KAJ8915677.1"/>
    <property type="molecule type" value="Genomic_DNA"/>
</dbReference>
<dbReference type="PANTHER" id="PTHR46289">
    <property type="entry name" value="52 KDA REPRESSOR OF THE INHIBITOR OF THE PROTEIN KINASE-LIKE PROTEIN-RELATED"/>
    <property type="match status" value="1"/>
</dbReference>
<keyword evidence="3" id="KW-1185">Reference proteome</keyword>
<name>A0AAV8VMT9_9CUCU</name>
<sequence>MDIVTAMNAVESTIEKLQSIRNEETFAVIFNQACELANQVGVIPTLPRTVGTQRYRNNYEVHNGDCTSYYRQSIFYPYLDDLLSSFNERFKSNSNILKSLTFLLPSKVSNSTFNDVRPAIDFYKEDLSEDIYPAILEAEFDFDWKQKWLNEKDTPNNPLEALRQCPEEFFPNIRVLLKILSILPVTTASAERSFCTLKRINTYLRNSTSETRLNGLALMNIHRDINIDVNIITDMFASKKERRLDFKL</sequence>
<evidence type="ECO:0000313" key="2">
    <source>
        <dbReference type="EMBL" id="KAJ8915677.1"/>
    </source>
</evidence>
<evidence type="ECO:0000259" key="1">
    <source>
        <dbReference type="Pfam" id="PF05699"/>
    </source>
</evidence>
<evidence type="ECO:0000313" key="3">
    <source>
        <dbReference type="Proteomes" id="UP001159042"/>
    </source>
</evidence>
<dbReference type="SUPFAM" id="SSF53098">
    <property type="entry name" value="Ribonuclease H-like"/>
    <property type="match status" value="1"/>
</dbReference>
<dbReference type="InterPro" id="IPR012337">
    <property type="entry name" value="RNaseH-like_sf"/>
</dbReference>
<dbReference type="AlphaFoldDB" id="A0AAV8VMT9"/>
<organism evidence="2 3">
    <name type="scientific">Exocentrus adspersus</name>
    <dbReference type="NCBI Taxonomy" id="1586481"/>
    <lineage>
        <taxon>Eukaryota</taxon>
        <taxon>Metazoa</taxon>
        <taxon>Ecdysozoa</taxon>
        <taxon>Arthropoda</taxon>
        <taxon>Hexapoda</taxon>
        <taxon>Insecta</taxon>
        <taxon>Pterygota</taxon>
        <taxon>Neoptera</taxon>
        <taxon>Endopterygota</taxon>
        <taxon>Coleoptera</taxon>
        <taxon>Polyphaga</taxon>
        <taxon>Cucujiformia</taxon>
        <taxon>Chrysomeloidea</taxon>
        <taxon>Cerambycidae</taxon>
        <taxon>Lamiinae</taxon>
        <taxon>Acanthocinini</taxon>
        <taxon>Exocentrus</taxon>
    </lineage>
</organism>
<protein>
    <recommendedName>
        <fullName evidence="1">HAT C-terminal dimerisation domain-containing protein</fullName>
    </recommendedName>
</protein>
<dbReference type="Proteomes" id="UP001159042">
    <property type="component" value="Unassembled WGS sequence"/>
</dbReference>
<dbReference type="InterPro" id="IPR008906">
    <property type="entry name" value="HATC_C_dom"/>
</dbReference>
<gene>
    <name evidence="2" type="ORF">NQ315_000610</name>
</gene>
<dbReference type="GO" id="GO:0046983">
    <property type="term" value="F:protein dimerization activity"/>
    <property type="evidence" value="ECO:0007669"/>
    <property type="project" value="InterPro"/>
</dbReference>
<feature type="domain" description="HAT C-terminal dimerisation" evidence="1">
    <location>
        <begin position="148"/>
        <end position="224"/>
    </location>
</feature>
<accession>A0AAV8VMT9</accession>
<reference evidence="2 3" key="1">
    <citation type="journal article" date="2023" name="Insect Mol. Biol.">
        <title>Genome sequencing provides insights into the evolution of gene families encoding plant cell wall-degrading enzymes in longhorned beetles.</title>
        <authorList>
            <person name="Shin N.R."/>
            <person name="Okamura Y."/>
            <person name="Kirsch R."/>
            <person name="Pauchet Y."/>
        </authorList>
    </citation>
    <scope>NUCLEOTIDE SEQUENCE [LARGE SCALE GENOMIC DNA]</scope>
    <source>
        <strain evidence="2">EAD_L_NR</strain>
    </source>
</reference>
<dbReference type="InterPro" id="IPR052958">
    <property type="entry name" value="IFN-induced_PKR_regulator"/>
</dbReference>
<proteinExistence type="predicted"/>
<dbReference type="Pfam" id="PF05699">
    <property type="entry name" value="Dimer_Tnp_hAT"/>
    <property type="match status" value="1"/>
</dbReference>
<comment type="caution">
    <text evidence="2">The sequence shown here is derived from an EMBL/GenBank/DDBJ whole genome shotgun (WGS) entry which is preliminary data.</text>
</comment>